<feature type="compositionally biased region" description="Basic and acidic residues" evidence="1">
    <location>
        <begin position="328"/>
        <end position="345"/>
    </location>
</feature>
<protein>
    <submittedName>
        <fullName evidence="2">Uncharacterized protein</fullName>
    </submittedName>
</protein>
<feature type="region of interest" description="Disordered" evidence="1">
    <location>
        <begin position="1"/>
        <end position="123"/>
    </location>
</feature>
<feature type="compositionally biased region" description="Basic and acidic residues" evidence="1">
    <location>
        <begin position="52"/>
        <end position="76"/>
    </location>
</feature>
<gene>
    <name evidence="2" type="ORF">WOLCODRAFT_148595</name>
</gene>
<name>A0A2H3JNQ8_WOLCO</name>
<evidence type="ECO:0000313" key="3">
    <source>
        <dbReference type="Proteomes" id="UP000218811"/>
    </source>
</evidence>
<dbReference type="EMBL" id="KB467942">
    <property type="protein sequence ID" value="PCH37647.1"/>
    <property type="molecule type" value="Genomic_DNA"/>
</dbReference>
<feature type="compositionally biased region" description="Gly residues" evidence="1">
    <location>
        <begin position="376"/>
        <end position="386"/>
    </location>
</feature>
<evidence type="ECO:0000256" key="1">
    <source>
        <dbReference type="SAM" id="MobiDB-lite"/>
    </source>
</evidence>
<keyword evidence="3" id="KW-1185">Reference proteome</keyword>
<dbReference type="Proteomes" id="UP000218811">
    <property type="component" value="Unassembled WGS sequence"/>
</dbReference>
<feature type="compositionally biased region" description="Polar residues" evidence="1">
    <location>
        <begin position="1"/>
        <end position="10"/>
    </location>
</feature>
<organism evidence="2 3">
    <name type="scientific">Wolfiporia cocos (strain MD-104)</name>
    <name type="common">Brown rot fungus</name>
    <dbReference type="NCBI Taxonomy" id="742152"/>
    <lineage>
        <taxon>Eukaryota</taxon>
        <taxon>Fungi</taxon>
        <taxon>Dikarya</taxon>
        <taxon>Basidiomycota</taxon>
        <taxon>Agaricomycotina</taxon>
        <taxon>Agaricomycetes</taxon>
        <taxon>Polyporales</taxon>
        <taxon>Phaeolaceae</taxon>
        <taxon>Wolfiporia</taxon>
    </lineage>
</organism>
<sequence>MLIQPAQQIRPSKPGQARGSTHVNHVVDKTPRFHPAAPDRSFKDGAYSSPKPESKSPLRSEAAQENKVEEVDEGCHRKFARSSAEGKSPCAPCDPRRLRIPSLASGSPRSRETPFQDSARPGQAGGCTWTGLIALVYDDSGARSRWRSRLAGGRLGDVSASDEKSAGWDDAASLFSDLYLWPASASFPWKPRVPAGPARITRLADGCLNGGWCATPLLDEVKAVALGRSGRACVSGEDRHGRRSNSMSVIAHVTCANATKAVHARTANSERALRRSHSAPRTVLGGSEFVLLQAQSMLGLGGGGATHAGLGTGESEQERALWEGTATARDDPERGTRRGGRKDAGEGPAGWRTVPAGLRAVRAARRASRAPAGLPAGDGAGVGSEGRNGDGIWKYK</sequence>
<evidence type="ECO:0000313" key="2">
    <source>
        <dbReference type="EMBL" id="PCH37647.1"/>
    </source>
</evidence>
<reference evidence="2 3" key="1">
    <citation type="journal article" date="2012" name="Science">
        <title>The Paleozoic origin of enzymatic lignin decomposition reconstructed from 31 fungal genomes.</title>
        <authorList>
            <person name="Floudas D."/>
            <person name="Binder M."/>
            <person name="Riley R."/>
            <person name="Barry K."/>
            <person name="Blanchette R.A."/>
            <person name="Henrissat B."/>
            <person name="Martinez A.T."/>
            <person name="Otillar R."/>
            <person name="Spatafora J.W."/>
            <person name="Yadav J.S."/>
            <person name="Aerts A."/>
            <person name="Benoit I."/>
            <person name="Boyd A."/>
            <person name="Carlson A."/>
            <person name="Copeland A."/>
            <person name="Coutinho P.M."/>
            <person name="de Vries R.P."/>
            <person name="Ferreira P."/>
            <person name="Findley K."/>
            <person name="Foster B."/>
            <person name="Gaskell J."/>
            <person name="Glotzer D."/>
            <person name="Gorecki P."/>
            <person name="Heitman J."/>
            <person name="Hesse C."/>
            <person name="Hori C."/>
            <person name="Igarashi K."/>
            <person name="Jurgens J.A."/>
            <person name="Kallen N."/>
            <person name="Kersten P."/>
            <person name="Kohler A."/>
            <person name="Kuees U."/>
            <person name="Kumar T.K.A."/>
            <person name="Kuo A."/>
            <person name="LaButti K."/>
            <person name="Larrondo L.F."/>
            <person name="Lindquist E."/>
            <person name="Ling A."/>
            <person name="Lombard V."/>
            <person name="Lucas S."/>
            <person name="Lundell T."/>
            <person name="Martin R."/>
            <person name="McLaughlin D.J."/>
            <person name="Morgenstern I."/>
            <person name="Morin E."/>
            <person name="Murat C."/>
            <person name="Nagy L.G."/>
            <person name="Nolan M."/>
            <person name="Ohm R.A."/>
            <person name="Patyshakuliyeva A."/>
            <person name="Rokas A."/>
            <person name="Ruiz-Duenas F.J."/>
            <person name="Sabat G."/>
            <person name="Salamov A."/>
            <person name="Samejima M."/>
            <person name="Schmutz J."/>
            <person name="Slot J.C."/>
            <person name="St John F."/>
            <person name="Stenlid J."/>
            <person name="Sun H."/>
            <person name="Sun S."/>
            <person name="Syed K."/>
            <person name="Tsang A."/>
            <person name="Wiebenga A."/>
            <person name="Young D."/>
            <person name="Pisabarro A."/>
            <person name="Eastwood D.C."/>
            <person name="Martin F."/>
            <person name="Cullen D."/>
            <person name="Grigoriev I.V."/>
            <person name="Hibbett D.S."/>
        </authorList>
    </citation>
    <scope>NUCLEOTIDE SEQUENCE [LARGE SCALE GENOMIC DNA]</scope>
    <source>
        <strain evidence="2 3">MD-104</strain>
    </source>
</reference>
<feature type="region of interest" description="Disordered" evidence="1">
    <location>
        <begin position="305"/>
        <end position="396"/>
    </location>
</feature>
<dbReference type="AlphaFoldDB" id="A0A2H3JNQ8"/>
<proteinExistence type="predicted"/>
<accession>A0A2H3JNQ8</accession>